<organism evidence="2 3">
    <name type="scientific">Streptomyces piniterrae</name>
    <dbReference type="NCBI Taxonomy" id="2571125"/>
    <lineage>
        <taxon>Bacteria</taxon>
        <taxon>Bacillati</taxon>
        <taxon>Actinomycetota</taxon>
        <taxon>Actinomycetes</taxon>
        <taxon>Kitasatosporales</taxon>
        <taxon>Streptomycetaceae</taxon>
        <taxon>Streptomyces</taxon>
    </lineage>
</organism>
<proteinExistence type="predicted"/>
<keyword evidence="3" id="KW-1185">Reference proteome</keyword>
<evidence type="ECO:0000313" key="3">
    <source>
        <dbReference type="Proteomes" id="UP000308697"/>
    </source>
</evidence>
<evidence type="ECO:0008006" key="4">
    <source>
        <dbReference type="Google" id="ProtNLM"/>
    </source>
</evidence>
<gene>
    <name evidence="2" type="ORF">FCH28_24705</name>
</gene>
<accession>A0A4U0N6S8</accession>
<dbReference type="EMBL" id="SUMB01000009">
    <property type="protein sequence ID" value="TJZ49507.1"/>
    <property type="molecule type" value="Genomic_DNA"/>
</dbReference>
<protein>
    <recommendedName>
        <fullName evidence="4">DUF2867 domain-containing protein</fullName>
    </recommendedName>
</protein>
<name>A0A4U0N6S8_9ACTN</name>
<dbReference type="RefSeq" id="WP_136742346.1">
    <property type="nucleotide sequence ID" value="NZ_SUMB01000009.1"/>
</dbReference>
<evidence type="ECO:0000313" key="2">
    <source>
        <dbReference type="EMBL" id="TJZ49507.1"/>
    </source>
</evidence>
<comment type="caution">
    <text evidence="2">The sequence shown here is derived from an EMBL/GenBank/DDBJ whole genome shotgun (WGS) entry which is preliminary data.</text>
</comment>
<feature type="region of interest" description="Disordered" evidence="1">
    <location>
        <begin position="181"/>
        <end position="214"/>
    </location>
</feature>
<sequence>MTNLVDQFLPSPHFREKHTITIAAPAPAVWAACRRLDPRDIRLARPLFAARDGIARLRHGHGQRDMPTPGAMTRLAEERHREIVEGLVGQWWKFGVPGGHQVTSAEEFRDFHQPGYAKATLSLLLEEAADGRTRLTTETRVRCLDDSSRRVMARYWLLIRPFSGFVRRLMLAAIRRRALTEAAAAPSPPPPRRLSCPRPTCRRSGPDGSSRWPG</sequence>
<evidence type="ECO:0000256" key="1">
    <source>
        <dbReference type="SAM" id="MobiDB-lite"/>
    </source>
</evidence>
<feature type="compositionally biased region" description="Low complexity" evidence="1">
    <location>
        <begin position="193"/>
        <end position="203"/>
    </location>
</feature>
<reference evidence="2 3" key="1">
    <citation type="submission" date="2019-04" db="EMBL/GenBank/DDBJ databases">
        <title>Streptomyces piniterrae sp. nov., a heliquinomycin-producing actinomycete isolated from rhizosphere soil of Pinus yunnanensis.</title>
        <authorList>
            <person name="Zhuang X."/>
            <person name="Zhao J."/>
        </authorList>
    </citation>
    <scope>NUCLEOTIDE SEQUENCE [LARGE SCALE GENOMIC DNA]</scope>
    <source>
        <strain evidence="3">jys28</strain>
    </source>
</reference>
<dbReference type="Proteomes" id="UP000308697">
    <property type="component" value="Unassembled WGS sequence"/>
</dbReference>
<dbReference type="AlphaFoldDB" id="A0A4U0N6S8"/>
<dbReference type="OrthoDB" id="5464833at2"/>